<feature type="coiled-coil region" evidence="4">
    <location>
        <begin position="385"/>
        <end position="451"/>
    </location>
</feature>
<dbReference type="PANTHER" id="PTHR45652">
    <property type="entry name" value="GLIAL FIBRILLARY ACIDIC PROTEIN"/>
    <property type="match status" value="1"/>
</dbReference>
<dbReference type="Gene3D" id="1.20.5.500">
    <property type="entry name" value="Single helix bin"/>
    <property type="match status" value="1"/>
</dbReference>
<dbReference type="InterPro" id="IPR039008">
    <property type="entry name" value="IF_rod_dom"/>
</dbReference>
<feature type="domain" description="IF rod" evidence="6">
    <location>
        <begin position="163"/>
        <end position="473"/>
    </location>
</feature>
<dbReference type="PROSITE" id="PS00226">
    <property type="entry name" value="IF_ROD_1"/>
    <property type="match status" value="1"/>
</dbReference>
<gene>
    <name evidence="7" type="ORF">fugu_017077</name>
</gene>
<feature type="compositionally biased region" description="Low complexity" evidence="5">
    <location>
        <begin position="108"/>
        <end position="133"/>
    </location>
</feature>
<proteinExistence type="inferred from homology"/>
<evidence type="ECO:0000313" key="8">
    <source>
        <dbReference type="Proteomes" id="UP000516260"/>
    </source>
</evidence>
<evidence type="ECO:0000259" key="6">
    <source>
        <dbReference type="PROSITE" id="PS51842"/>
    </source>
</evidence>
<feature type="region of interest" description="Disordered" evidence="5">
    <location>
        <begin position="105"/>
        <end position="133"/>
    </location>
</feature>
<sequence length="482" mass="54790">MNICRCSTACSRERIGKPTGVLVAAVSDWPTAPMGGSPFKRQGSAASLSWCSVTTLAHPHRWCAEQGGHKKPSEKPSIPFSDNKKPTKKPIMSYSSHISYRRPWDGYKSSQSTKKSSASSSLFSSPRSPPSGRSILRLLSAERMDLVRMGSLNTELLDLRSQEREQLVELNDRFATYIEKVRHLELQNRALLEELEALRGQQNHPSRLQTLYEAQVRSLRATIDSENGDKMQMEADRDKLRDLYEQIKERYQEEVKRRLEAEEALQRSRERAGRAVRSTCDAEATVVSLCDELVFLKKVISEERAELQAQLQVANISVDVGVSRPDLSAALRDIRAQYERLAHKNMQAAEDWYKSKVASVAEAASANSEAVHAIREETREYRQLLQSRSAEIDALRNVIDSLNNQLQELEDTQEKEVAKYQVRISELEQDISEAKQEMARYLREYQDLLNVKMALDIEITAYRKLLEGEEIRLACPSLPALH</sequence>
<evidence type="ECO:0000256" key="3">
    <source>
        <dbReference type="RuleBase" id="RU000685"/>
    </source>
</evidence>
<dbReference type="PROSITE" id="PS51842">
    <property type="entry name" value="IF_ROD_2"/>
    <property type="match status" value="1"/>
</dbReference>
<evidence type="ECO:0000256" key="5">
    <source>
        <dbReference type="SAM" id="MobiDB-lite"/>
    </source>
</evidence>
<evidence type="ECO:0000313" key="7">
    <source>
        <dbReference type="EMBL" id="TNM95994.1"/>
    </source>
</evidence>
<evidence type="ECO:0000256" key="2">
    <source>
        <dbReference type="ARBA" id="ARBA00023054"/>
    </source>
</evidence>
<dbReference type="SUPFAM" id="SSF64593">
    <property type="entry name" value="Intermediate filament protein, coiled coil region"/>
    <property type="match status" value="2"/>
</dbReference>
<evidence type="ECO:0000256" key="4">
    <source>
        <dbReference type="SAM" id="Coils"/>
    </source>
</evidence>
<dbReference type="SMART" id="SM01391">
    <property type="entry name" value="Filament"/>
    <property type="match status" value="1"/>
</dbReference>
<feature type="coiled-coil region" evidence="4">
    <location>
        <begin position="153"/>
        <end position="201"/>
    </location>
</feature>
<dbReference type="InterPro" id="IPR018039">
    <property type="entry name" value="IF_conserved"/>
</dbReference>
<dbReference type="GO" id="GO:0030424">
    <property type="term" value="C:axon"/>
    <property type="evidence" value="ECO:0007669"/>
    <property type="project" value="TreeGrafter"/>
</dbReference>
<dbReference type="FunFam" id="1.20.5.170:FF:000002">
    <property type="entry name" value="Type I keratin KA11"/>
    <property type="match status" value="1"/>
</dbReference>
<dbReference type="GO" id="GO:0099160">
    <property type="term" value="C:postsynaptic intermediate filament cytoskeleton"/>
    <property type="evidence" value="ECO:0007669"/>
    <property type="project" value="TreeGrafter"/>
</dbReference>
<dbReference type="FunFam" id="1.20.5.500:FF:000001">
    <property type="entry name" value="Type II keratin 23"/>
    <property type="match status" value="1"/>
</dbReference>
<dbReference type="EMBL" id="SWLE01000010">
    <property type="protein sequence ID" value="TNM95994.1"/>
    <property type="molecule type" value="Genomic_DNA"/>
</dbReference>
<dbReference type="Pfam" id="PF00038">
    <property type="entry name" value="Filament"/>
    <property type="match status" value="1"/>
</dbReference>
<evidence type="ECO:0000256" key="1">
    <source>
        <dbReference type="ARBA" id="ARBA00022754"/>
    </source>
</evidence>
<reference evidence="7 8" key="1">
    <citation type="submission" date="2019-04" db="EMBL/GenBank/DDBJ databases">
        <title>The sequence and de novo assembly of Takifugu bimaculatus genome using PacBio and Hi-C technologies.</title>
        <authorList>
            <person name="Xu P."/>
            <person name="Liu B."/>
            <person name="Zhou Z."/>
        </authorList>
    </citation>
    <scope>NUCLEOTIDE SEQUENCE [LARGE SCALE GENOMIC DNA]</scope>
    <source>
        <strain evidence="7">TB-2018</strain>
        <tissue evidence="7">Muscle</tissue>
    </source>
</reference>
<dbReference type="Gene3D" id="1.20.5.1160">
    <property type="entry name" value="Vasodilator-stimulated phosphoprotein"/>
    <property type="match status" value="1"/>
</dbReference>
<dbReference type="GO" id="GO:0005737">
    <property type="term" value="C:cytoplasm"/>
    <property type="evidence" value="ECO:0007669"/>
    <property type="project" value="TreeGrafter"/>
</dbReference>
<comment type="caution">
    <text evidence="7">The sequence shown here is derived from an EMBL/GenBank/DDBJ whole genome shotgun (WGS) entry which is preliminary data.</text>
</comment>
<dbReference type="InterPro" id="IPR050405">
    <property type="entry name" value="Intermediate_filament"/>
</dbReference>
<dbReference type="GO" id="GO:0033693">
    <property type="term" value="P:neurofilament bundle assembly"/>
    <property type="evidence" value="ECO:0007669"/>
    <property type="project" value="TreeGrafter"/>
</dbReference>
<keyword evidence="1 3" id="KW-0403">Intermediate filament</keyword>
<feature type="coiled-coil region" evidence="4">
    <location>
        <begin position="230"/>
        <end position="271"/>
    </location>
</feature>
<keyword evidence="8" id="KW-1185">Reference proteome</keyword>
<dbReference type="GO" id="GO:0005882">
    <property type="term" value="C:intermediate filament"/>
    <property type="evidence" value="ECO:0007669"/>
    <property type="project" value="UniProtKB-KW"/>
</dbReference>
<keyword evidence="2 4" id="KW-0175">Coiled coil</keyword>
<organism evidence="7 8">
    <name type="scientific">Takifugu bimaculatus</name>
    <dbReference type="NCBI Taxonomy" id="433685"/>
    <lineage>
        <taxon>Eukaryota</taxon>
        <taxon>Metazoa</taxon>
        <taxon>Chordata</taxon>
        <taxon>Craniata</taxon>
        <taxon>Vertebrata</taxon>
        <taxon>Euteleostomi</taxon>
        <taxon>Actinopterygii</taxon>
        <taxon>Neopterygii</taxon>
        <taxon>Teleostei</taxon>
        <taxon>Neoteleostei</taxon>
        <taxon>Acanthomorphata</taxon>
        <taxon>Eupercaria</taxon>
        <taxon>Tetraodontiformes</taxon>
        <taxon>Tetradontoidea</taxon>
        <taxon>Tetraodontidae</taxon>
        <taxon>Takifugu</taxon>
    </lineage>
</organism>
<feature type="region of interest" description="Disordered" evidence="5">
    <location>
        <begin position="64"/>
        <end position="92"/>
    </location>
</feature>
<dbReference type="AlphaFoldDB" id="A0A4Z2BUT7"/>
<comment type="similarity">
    <text evidence="3">Belongs to the intermediate filament family.</text>
</comment>
<protein>
    <recommendedName>
        <fullName evidence="6">IF rod domain-containing protein</fullName>
    </recommendedName>
</protein>
<name>A0A4Z2BUT7_9TELE</name>
<accession>A0A4Z2BUT7</accession>
<dbReference type="Proteomes" id="UP000516260">
    <property type="component" value="Chromosome 18"/>
</dbReference>
<dbReference type="GO" id="GO:0099184">
    <property type="term" value="F:structural constituent of postsynaptic intermediate filament cytoskeleton"/>
    <property type="evidence" value="ECO:0007669"/>
    <property type="project" value="TreeGrafter"/>
</dbReference>
<dbReference type="Gene3D" id="1.20.5.170">
    <property type="match status" value="1"/>
</dbReference>
<dbReference type="PANTHER" id="PTHR45652:SF4">
    <property type="entry name" value="INTERMEDIATE FILAMENT PROTEIN-LIKE"/>
    <property type="match status" value="1"/>
</dbReference>